<dbReference type="RefSeq" id="WP_091434405.1">
    <property type="nucleotide sequence ID" value="NZ_FNMV01000015.1"/>
</dbReference>
<dbReference type="AlphaFoldDB" id="A0A1H3EG84"/>
<sequence length="174" mass="19207">MKVFNIKQLIIAFLMVFMSVNSYSQITKAEIIAIGLTCSMCSNAINKQFKSMAGVESVSTDLNTNTFTVNLKKNSSLSPNALKESVEKTGFFIGSMVLTVDLGSIETKDNLNVKKGNGTYVFVNPADKFINGLVKVKVLNEGFVTKKEYKKSEKSLVKYLSFSSPDNTYLIKVI</sequence>
<feature type="domain" description="HMA" evidence="2">
    <location>
        <begin position="27"/>
        <end position="94"/>
    </location>
</feature>
<dbReference type="OrthoDB" id="667084at2"/>
<dbReference type="STRING" id="229203.SAMN05444338_11510"/>
<name>A0A1H3EG84_9FLAO</name>
<protein>
    <submittedName>
        <fullName evidence="3">Copper chaperone CopZ</fullName>
    </submittedName>
</protein>
<evidence type="ECO:0000313" key="4">
    <source>
        <dbReference type="Proteomes" id="UP000198569"/>
    </source>
</evidence>
<dbReference type="SUPFAM" id="SSF55008">
    <property type="entry name" value="HMA, heavy metal-associated domain"/>
    <property type="match status" value="1"/>
</dbReference>
<feature type="signal peptide" evidence="1">
    <location>
        <begin position="1"/>
        <end position="24"/>
    </location>
</feature>
<proteinExistence type="predicted"/>
<keyword evidence="4" id="KW-1185">Reference proteome</keyword>
<keyword evidence="1" id="KW-0732">Signal</keyword>
<evidence type="ECO:0000256" key="1">
    <source>
        <dbReference type="SAM" id="SignalP"/>
    </source>
</evidence>
<gene>
    <name evidence="3" type="ORF">SAMN05444338_11510</name>
</gene>
<reference evidence="4" key="1">
    <citation type="submission" date="2016-10" db="EMBL/GenBank/DDBJ databases">
        <authorList>
            <person name="Varghese N."/>
            <person name="Submissions S."/>
        </authorList>
    </citation>
    <scope>NUCLEOTIDE SEQUENCE [LARGE SCALE GENOMIC DNA]</scope>
    <source>
        <strain evidence="4">DSM 15718</strain>
    </source>
</reference>
<dbReference type="InterPro" id="IPR006121">
    <property type="entry name" value="HMA_dom"/>
</dbReference>
<feature type="chain" id="PRO_5011684852" evidence="1">
    <location>
        <begin position="25"/>
        <end position="174"/>
    </location>
</feature>
<dbReference type="Proteomes" id="UP000198569">
    <property type="component" value="Unassembled WGS sequence"/>
</dbReference>
<dbReference type="PROSITE" id="PS50846">
    <property type="entry name" value="HMA_2"/>
    <property type="match status" value="1"/>
</dbReference>
<dbReference type="Pfam" id="PF00403">
    <property type="entry name" value="HMA"/>
    <property type="match status" value="1"/>
</dbReference>
<dbReference type="EMBL" id="FNMV01000015">
    <property type="protein sequence ID" value="SDX77746.1"/>
    <property type="molecule type" value="Genomic_DNA"/>
</dbReference>
<dbReference type="InterPro" id="IPR036163">
    <property type="entry name" value="HMA_dom_sf"/>
</dbReference>
<dbReference type="GO" id="GO:0046872">
    <property type="term" value="F:metal ion binding"/>
    <property type="evidence" value="ECO:0007669"/>
    <property type="project" value="InterPro"/>
</dbReference>
<accession>A0A1H3EG84</accession>
<evidence type="ECO:0000313" key="3">
    <source>
        <dbReference type="EMBL" id="SDX77746.1"/>
    </source>
</evidence>
<dbReference type="Gene3D" id="3.30.70.100">
    <property type="match status" value="1"/>
</dbReference>
<organism evidence="3 4">
    <name type="scientific">Flavobacterium degerlachei</name>
    <dbReference type="NCBI Taxonomy" id="229203"/>
    <lineage>
        <taxon>Bacteria</taxon>
        <taxon>Pseudomonadati</taxon>
        <taxon>Bacteroidota</taxon>
        <taxon>Flavobacteriia</taxon>
        <taxon>Flavobacteriales</taxon>
        <taxon>Flavobacteriaceae</taxon>
        <taxon>Flavobacterium</taxon>
    </lineage>
</organism>
<evidence type="ECO:0000259" key="2">
    <source>
        <dbReference type="PROSITE" id="PS50846"/>
    </source>
</evidence>
<dbReference type="CDD" id="cd00371">
    <property type="entry name" value="HMA"/>
    <property type="match status" value="1"/>
</dbReference>